<evidence type="ECO:0000256" key="3">
    <source>
        <dbReference type="SAM" id="Phobius"/>
    </source>
</evidence>
<keyword evidence="3" id="KW-0812">Transmembrane</keyword>
<proteinExistence type="predicted"/>
<feature type="compositionally biased region" description="Basic and acidic residues" evidence="2">
    <location>
        <begin position="311"/>
        <end position="329"/>
    </location>
</feature>
<evidence type="ECO:0000256" key="1">
    <source>
        <dbReference type="SAM" id="Coils"/>
    </source>
</evidence>
<gene>
    <name evidence="4" type="ORF">F511_02938</name>
</gene>
<organism evidence="4 5">
    <name type="scientific">Dorcoceras hygrometricum</name>
    <dbReference type="NCBI Taxonomy" id="472368"/>
    <lineage>
        <taxon>Eukaryota</taxon>
        <taxon>Viridiplantae</taxon>
        <taxon>Streptophyta</taxon>
        <taxon>Embryophyta</taxon>
        <taxon>Tracheophyta</taxon>
        <taxon>Spermatophyta</taxon>
        <taxon>Magnoliopsida</taxon>
        <taxon>eudicotyledons</taxon>
        <taxon>Gunneridae</taxon>
        <taxon>Pentapetalae</taxon>
        <taxon>asterids</taxon>
        <taxon>lamiids</taxon>
        <taxon>Lamiales</taxon>
        <taxon>Gesneriaceae</taxon>
        <taxon>Didymocarpoideae</taxon>
        <taxon>Trichosporeae</taxon>
        <taxon>Loxocarpinae</taxon>
        <taxon>Dorcoceras</taxon>
    </lineage>
</organism>
<reference evidence="4 5" key="1">
    <citation type="journal article" date="2015" name="Proc. Natl. Acad. Sci. U.S.A.">
        <title>The resurrection genome of Boea hygrometrica: A blueprint for survival of dehydration.</title>
        <authorList>
            <person name="Xiao L."/>
            <person name="Yang G."/>
            <person name="Zhang L."/>
            <person name="Yang X."/>
            <person name="Zhao S."/>
            <person name="Ji Z."/>
            <person name="Zhou Q."/>
            <person name="Hu M."/>
            <person name="Wang Y."/>
            <person name="Chen M."/>
            <person name="Xu Y."/>
            <person name="Jin H."/>
            <person name="Xiao X."/>
            <person name="Hu G."/>
            <person name="Bao F."/>
            <person name="Hu Y."/>
            <person name="Wan P."/>
            <person name="Li L."/>
            <person name="Deng X."/>
            <person name="Kuang T."/>
            <person name="Xiang C."/>
            <person name="Zhu J.K."/>
            <person name="Oliver M.J."/>
            <person name="He Y."/>
        </authorList>
    </citation>
    <scope>NUCLEOTIDE SEQUENCE [LARGE SCALE GENOMIC DNA]</scope>
    <source>
        <strain evidence="5">cv. XS01</strain>
    </source>
</reference>
<evidence type="ECO:0000256" key="2">
    <source>
        <dbReference type="SAM" id="MobiDB-lite"/>
    </source>
</evidence>
<dbReference type="OrthoDB" id="914037at2759"/>
<sequence length="393" mass="44402">MGKKAVKQNPKKGSMKKMYRRSKNKKNYGKGEQQRMRISDSPFSKWIDMLVLAISSGRLDYFLNKFHVLLYSFIITDDVMILFRSSDFSIVLGLHHSGQPVDLDLKMESRFLARHFVSKETKADRAAIRERMMLLAGIVAAIRVLSVAGVSTPSFGLVGTTAFRFSARIQLLGCVRIQLLSERSAVGSAYSTFFYEEENLVDLKHVERSEDGMSEVRRLEKIVTRQSNEIKLLENRCGELEDQNMRHGLNVKEAVVEKGEKSGEGVGEVEKSRGKAEFEIAHDALCSFYDVDVVVHNVVAKLDEANKDIEGCHKEDPLDEGRELDRSNESTRGSDFSLSKVDEITIFQSSKKQTVQLIHQNNMSADKKIILRLIICTTTSHEHSTTCLTNTSR</sequence>
<feature type="compositionally biased region" description="Basic residues" evidence="2">
    <location>
        <begin position="1"/>
        <end position="28"/>
    </location>
</feature>
<name>A0A2Z7AKX6_9LAMI</name>
<dbReference type="EMBL" id="KV014877">
    <property type="protein sequence ID" value="KZV21780.1"/>
    <property type="molecule type" value="Genomic_DNA"/>
</dbReference>
<feature type="region of interest" description="Disordered" evidence="2">
    <location>
        <begin position="1"/>
        <end position="35"/>
    </location>
</feature>
<feature type="region of interest" description="Disordered" evidence="2">
    <location>
        <begin position="311"/>
        <end position="334"/>
    </location>
</feature>
<feature type="transmembrane region" description="Helical" evidence="3">
    <location>
        <begin position="132"/>
        <end position="151"/>
    </location>
</feature>
<evidence type="ECO:0000313" key="4">
    <source>
        <dbReference type="EMBL" id="KZV21780.1"/>
    </source>
</evidence>
<keyword evidence="1" id="KW-0175">Coiled coil</keyword>
<protein>
    <submittedName>
        <fullName evidence="4">Uncharacterized protein</fullName>
    </submittedName>
</protein>
<accession>A0A2Z7AKX6</accession>
<dbReference type="Proteomes" id="UP000250235">
    <property type="component" value="Unassembled WGS sequence"/>
</dbReference>
<keyword evidence="3" id="KW-0472">Membrane</keyword>
<dbReference type="AlphaFoldDB" id="A0A2Z7AKX6"/>
<keyword evidence="3" id="KW-1133">Transmembrane helix</keyword>
<feature type="coiled-coil region" evidence="1">
    <location>
        <begin position="216"/>
        <end position="243"/>
    </location>
</feature>
<keyword evidence="5" id="KW-1185">Reference proteome</keyword>
<evidence type="ECO:0000313" key="5">
    <source>
        <dbReference type="Proteomes" id="UP000250235"/>
    </source>
</evidence>